<comment type="caution">
    <text evidence="3">The sequence shown here is derived from an EMBL/GenBank/DDBJ whole genome shotgun (WGS) entry which is preliminary data.</text>
</comment>
<keyword evidence="1" id="KW-0812">Transmembrane</keyword>
<sequence>MGKKCPTCGNEVEGNSRFCGKCGNSVDTETEVSDREALGENFLQSMSVKIGIFSAVIAVLGFLFKKVDPTIGAIVFALAAPMFIMSAVVTIYNFIFGRAGLLIKLACFSLYGAMTGYMLGMKSAVTIGVGICFVIVAGEAFKRIFLHK</sequence>
<keyword evidence="4" id="KW-1185">Reference proteome</keyword>
<proteinExistence type="predicted"/>
<feature type="domain" description="Zinc-ribbon" evidence="2">
    <location>
        <begin position="4"/>
        <end position="25"/>
    </location>
</feature>
<feature type="transmembrane region" description="Helical" evidence="1">
    <location>
        <begin position="46"/>
        <end position="64"/>
    </location>
</feature>
<keyword evidence="1" id="KW-0472">Membrane</keyword>
<protein>
    <submittedName>
        <fullName evidence="3">Zinc ribbon domain-containing protein</fullName>
    </submittedName>
</protein>
<dbReference type="RefSeq" id="WP_154407454.1">
    <property type="nucleotide sequence ID" value="NZ_VUNR01000020.1"/>
</dbReference>
<dbReference type="Proteomes" id="UP000433181">
    <property type="component" value="Unassembled WGS sequence"/>
</dbReference>
<evidence type="ECO:0000313" key="4">
    <source>
        <dbReference type="Proteomes" id="UP000433181"/>
    </source>
</evidence>
<organism evidence="3 4">
    <name type="scientific">Anaerovibrio slackiae</name>
    <dbReference type="NCBI Taxonomy" id="2652309"/>
    <lineage>
        <taxon>Bacteria</taxon>
        <taxon>Bacillati</taxon>
        <taxon>Bacillota</taxon>
        <taxon>Negativicutes</taxon>
        <taxon>Selenomonadales</taxon>
        <taxon>Selenomonadaceae</taxon>
        <taxon>Anaerovibrio</taxon>
    </lineage>
</organism>
<gene>
    <name evidence="3" type="ORF">FYJ84_09820</name>
</gene>
<name>A0A6I2UJT5_9FIRM</name>
<dbReference type="AlphaFoldDB" id="A0A6I2UJT5"/>
<reference evidence="3 4" key="1">
    <citation type="submission" date="2019-08" db="EMBL/GenBank/DDBJ databases">
        <title>In-depth cultivation of the pig gut microbiome towards novel bacterial diversity and tailored functional studies.</title>
        <authorList>
            <person name="Wylensek D."/>
            <person name="Hitch T.C.A."/>
            <person name="Clavel T."/>
        </authorList>
    </citation>
    <scope>NUCLEOTIDE SEQUENCE [LARGE SCALE GENOMIC DNA]</scope>
    <source>
        <strain evidence="3 4">WCA-693-APC-5D-A</strain>
    </source>
</reference>
<keyword evidence="1" id="KW-1133">Transmembrane helix</keyword>
<feature type="transmembrane region" description="Helical" evidence="1">
    <location>
        <begin position="70"/>
        <end position="94"/>
    </location>
</feature>
<evidence type="ECO:0000313" key="3">
    <source>
        <dbReference type="EMBL" id="MSU09282.1"/>
    </source>
</evidence>
<dbReference type="GeneID" id="96779220"/>
<accession>A0A6I2UJT5</accession>
<dbReference type="EMBL" id="VUNR01000020">
    <property type="protein sequence ID" value="MSU09282.1"/>
    <property type="molecule type" value="Genomic_DNA"/>
</dbReference>
<feature type="transmembrane region" description="Helical" evidence="1">
    <location>
        <begin position="101"/>
        <end position="119"/>
    </location>
</feature>
<dbReference type="Pfam" id="PF13240">
    <property type="entry name" value="Zn_Ribbon_1"/>
    <property type="match status" value="1"/>
</dbReference>
<feature type="transmembrane region" description="Helical" evidence="1">
    <location>
        <begin position="125"/>
        <end position="145"/>
    </location>
</feature>
<evidence type="ECO:0000259" key="2">
    <source>
        <dbReference type="Pfam" id="PF13240"/>
    </source>
</evidence>
<evidence type="ECO:0000256" key="1">
    <source>
        <dbReference type="SAM" id="Phobius"/>
    </source>
</evidence>
<dbReference type="InterPro" id="IPR026870">
    <property type="entry name" value="Zinc_ribbon_dom"/>
</dbReference>